<comment type="similarity">
    <text evidence="10">Belongs to the MurCDEF family. MurF subfamily.</text>
</comment>
<dbReference type="SUPFAM" id="SSF53623">
    <property type="entry name" value="MurD-like peptide ligases, catalytic domain"/>
    <property type="match status" value="1"/>
</dbReference>
<dbReference type="GO" id="GO:0005737">
    <property type="term" value="C:cytoplasm"/>
    <property type="evidence" value="ECO:0007669"/>
    <property type="project" value="UniProtKB-SubCell"/>
</dbReference>
<evidence type="ECO:0000256" key="6">
    <source>
        <dbReference type="ARBA" id="ARBA00022960"/>
    </source>
</evidence>
<dbReference type="SUPFAM" id="SSF63418">
    <property type="entry name" value="MurE/MurF N-terminal domain"/>
    <property type="match status" value="1"/>
</dbReference>
<dbReference type="InterPro" id="IPR000713">
    <property type="entry name" value="Mur_ligase_N"/>
</dbReference>
<dbReference type="Proteomes" id="UP000267342">
    <property type="component" value="Chromosome"/>
</dbReference>
<evidence type="ECO:0000259" key="13">
    <source>
        <dbReference type="Pfam" id="PF02875"/>
    </source>
</evidence>
<dbReference type="Pfam" id="PF01225">
    <property type="entry name" value="Mur_ligase"/>
    <property type="match status" value="1"/>
</dbReference>
<dbReference type="Gene3D" id="3.40.1390.10">
    <property type="entry name" value="MurE/MurF, N-terminal domain"/>
    <property type="match status" value="1"/>
</dbReference>
<evidence type="ECO:0000313" key="16">
    <source>
        <dbReference type="Proteomes" id="UP000267342"/>
    </source>
</evidence>
<dbReference type="GO" id="GO:0005524">
    <property type="term" value="F:ATP binding"/>
    <property type="evidence" value="ECO:0007669"/>
    <property type="project" value="UniProtKB-UniRule"/>
</dbReference>
<dbReference type="KEGG" id="zpl:ZBT109_0899"/>
<comment type="caution">
    <text evidence="10">Lacks conserved residue(s) required for the propagation of feature annotation.</text>
</comment>
<dbReference type="InterPro" id="IPR005863">
    <property type="entry name" value="UDP-N-AcMur_synth"/>
</dbReference>
<comment type="pathway">
    <text evidence="10 11">Cell wall biogenesis; peptidoglycan biosynthesis.</text>
</comment>
<dbReference type="UniPathway" id="UPA00219"/>
<keyword evidence="5 10" id="KW-0067">ATP-binding</keyword>
<keyword evidence="6 10" id="KW-0133">Cell shape</keyword>
<dbReference type="AlphaFoldDB" id="A0A348HDH0"/>
<comment type="subcellular location">
    <subcellularLocation>
        <location evidence="10 11">Cytoplasm</location>
    </subcellularLocation>
</comment>
<name>A0A348HDH0_9GAMM</name>
<keyword evidence="8 10" id="KW-0131">Cell cycle</keyword>
<dbReference type="EC" id="6.3.2.10" evidence="10 11"/>
<dbReference type="PANTHER" id="PTHR43024">
    <property type="entry name" value="UDP-N-ACETYLMURAMOYL-TRIPEPTIDE--D-ALANYL-D-ALANINE LIGASE"/>
    <property type="match status" value="1"/>
</dbReference>
<dbReference type="EMBL" id="AP018933">
    <property type="protein sequence ID" value="BBG29672.1"/>
    <property type="molecule type" value="Genomic_DNA"/>
</dbReference>
<reference evidence="15 16" key="1">
    <citation type="submission" date="2018-09" db="EMBL/GenBank/DDBJ databases">
        <title>Zymobacter palmae IAM14233 (=T109) whole genome analysis.</title>
        <authorList>
            <person name="Yanase H."/>
        </authorList>
    </citation>
    <scope>NUCLEOTIDE SEQUENCE [LARGE SCALE GENOMIC DNA]</scope>
    <source>
        <strain evidence="15 16">IAM14233</strain>
    </source>
</reference>
<evidence type="ECO:0000259" key="14">
    <source>
        <dbReference type="Pfam" id="PF08245"/>
    </source>
</evidence>
<feature type="domain" description="Mur ligase C-terminal" evidence="13">
    <location>
        <begin position="328"/>
        <end position="442"/>
    </location>
</feature>
<proteinExistence type="inferred from homology"/>
<evidence type="ECO:0000256" key="10">
    <source>
        <dbReference type="HAMAP-Rule" id="MF_02019"/>
    </source>
</evidence>
<dbReference type="InterPro" id="IPR035911">
    <property type="entry name" value="MurE/MurF_N"/>
</dbReference>
<dbReference type="GO" id="GO:0009252">
    <property type="term" value="P:peptidoglycan biosynthetic process"/>
    <property type="evidence" value="ECO:0007669"/>
    <property type="project" value="UniProtKB-UniRule"/>
</dbReference>
<dbReference type="STRING" id="1123510.GCA_000620025_02262"/>
<dbReference type="InterPro" id="IPR036615">
    <property type="entry name" value="Mur_ligase_C_dom_sf"/>
</dbReference>
<dbReference type="Pfam" id="PF02875">
    <property type="entry name" value="Mur_ligase_C"/>
    <property type="match status" value="1"/>
</dbReference>
<dbReference type="InterPro" id="IPR036565">
    <property type="entry name" value="Mur-like_cat_sf"/>
</dbReference>
<evidence type="ECO:0000256" key="2">
    <source>
        <dbReference type="ARBA" id="ARBA00022598"/>
    </source>
</evidence>
<keyword evidence="2 10" id="KW-0436">Ligase</keyword>
<organism evidence="15 16">
    <name type="scientific">Zymobacter palmae</name>
    <dbReference type="NCBI Taxonomy" id="33074"/>
    <lineage>
        <taxon>Bacteria</taxon>
        <taxon>Pseudomonadati</taxon>
        <taxon>Pseudomonadota</taxon>
        <taxon>Gammaproteobacteria</taxon>
        <taxon>Oceanospirillales</taxon>
        <taxon>Halomonadaceae</taxon>
        <taxon>Zymobacter group</taxon>
        <taxon>Zymobacter</taxon>
    </lineage>
</organism>
<evidence type="ECO:0000256" key="1">
    <source>
        <dbReference type="ARBA" id="ARBA00022490"/>
    </source>
</evidence>
<evidence type="ECO:0000313" key="15">
    <source>
        <dbReference type="EMBL" id="BBG29672.1"/>
    </source>
</evidence>
<comment type="function">
    <text evidence="10 11">Involved in cell wall formation. Catalyzes the final step in the synthesis of UDP-N-acetylmuramoyl-pentapeptide, the precursor of murein.</text>
</comment>
<dbReference type="SUPFAM" id="SSF53244">
    <property type="entry name" value="MurD-like peptide ligases, peptide-binding domain"/>
    <property type="match status" value="1"/>
</dbReference>
<dbReference type="GO" id="GO:0008766">
    <property type="term" value="F:UDP-N-acetylmuramoylalanyl-D-glutamyl-2,6-diaminopimelate-D-alanyl-D-alanine ligase activity"/>
    <property type="evidence" value="ECO:0007669"/>
    <property type="project" value="RHEA"/>
</dbReference>
<evidence type="ECO:0000256" key="4">
    <source>
        <dbReference type="ARBA" id="ARBA00022741"/>
    </source>
</evidence>
<feature type="domain" description="Mur ligase central" evidence="14">
    <location>
        <begin position="112"/>
        <end position="305"/>
    </location>
</feature>
<dbReference type="InterPro" id="IPR051046">
    <property type="entry name" value="MurCDEF_CellWall_CoF430Synth"/>
</dbReference>
<dbReference type="GO" id="GO:0051301">
    <property type="term" value="P:cell division"/>
    <property type="evidence" value="ECO:0007669"/>
    <property type="project" value="UniProtKB-KW"/>
</dbReference>
<feature type="domain" description="Mur ligase N-terminal catalytic" evidence="12">
    <location>
        <begin position="25"/>
        <end position="99"/>
    </location>
</feature>
<evidence type="ECO:0000256" key="8">
    <source>
        <dbReference type="ARBA" id="ARBA00023306"/>
    </source>
</evidence>
<dbReference type="NCBIfam" id="TIGR01143">
    <property type="entry name" value="murF"/>
    <property type="match status" value="1"/>
</dbReference>
<dbReference type="InterPro" id="IPR004101">
    <property type="entry name" value="Mur_ligase_C"/>
</dbReference>
<keyword evidence="9 10" id="KW-0961">Cell wall biogenesis/degradation</keyword>
<keyword evidence="4 10" id="KW-0547">Nucleotide-binding</keyword>
<sequence length="456" mass="48326">MMNVTLQALADDIHGCWTGAAGTLITAVGTDTRAVTSGMLFVALRGERFDGHRYAQQALEAGAVAVVVDHDLSEQYPDVAGRQLIVADTRLALGQLAGAVRDRWTGTVIALTGNSGKTTVKEMVLTLLSEAVGEQAVLATEGNLNNDIGAPLTLLKLQPRHCYAVIELGANHIGEIAWTAALARPDVSIITNVTGAHVGEFGGMGMIAQAKGEILSATSVSGHAVLPAADRYLPFWQSLASRRIQAAPELFGLDHVEGWHVRDCVPLANGFRFTLCHQQRVVGEVTLPMLGRHNVVNALAAAAAVHAVGVEDKAIVAGLSRCRSYAQRMLCVEGRRGLRVLDDSYNANPGAMKAALETLVTQPGPHWCFMGAMGELGAASAQLHTDVGHYARALGVSLVTFGDDARAAAVAADGQHFEDWDALVAFARQSLPDHASVLVKGSHAMHMERLVEQLRA</sequence>
<keyword evidence="3 10" id="KW-0132">Cell division</keyword>
<evidence type="ECO:0000256" key="7">
    <source>
        <dbReference type="ARBA" id="ARBA00022984"/>
    </source>
</evidence>
<dbReference type="Gene3D" id="3.40.1190.10">
    <property type="entry name" value="Mur-like, catalytic domain"/>
    <property type="match status" value="1"/>
</dbReference>
<dbReference type="GO" id="GO:0008360">
    <property type="term" value="P:regulation of cell shape"/>
    <property type="evidence" value="ECO:0007669"/>
    <property type="project" value="UniProtKB-KW"/>
</dbReference>
<dbReference type="PANTHER" id="PTHR43024:SF1">
    <property type="entry name" value="UDP-N-ACETYLMURAMOYL-TRIPEPTIDE--D-ALANYL-D-ALANINE LIGASE"/>
    <property type="match status" value="1"/>
</dbReference>
<dbReference type="Gene3D" id="3.90.190.20">
    <property type="entry name" value="Mur ligase, C-terminal domain"/>
    <property type="match status" value="1"/>
</dbReference>
<keyword evidence="16" id="KW-1185">Reference proteome</keyword>
<evidence type="ECO:0000256" key="3">
    <source>
        <dbReference type="ARBA" id="ARBA00022618"/>
    </source>
</evidence>
<keyword evidence="7 10" id="KW-0573">Peptidoglycan synthesis</keyword>
<dbReference type="GO" id="GO:0047480">
    <property type="term" value="F:UDP-N-acetylmuramoyl-tripeptide-D-alanyl-D-alanine ligase activity"/>
    <property type="evidence" value="ECO:0007669"/>
    <property type="project" value="UniProtKB-UniRule"/>
</dbReference>
<protein>
    <recommendedName>
        <fullName evidence="10 11">UDP-N-acetylmuramoyl-tripeptide--D-alanyl-D-alanine ligase</fullName>
        <ecNumber evidence="10 11">6.3.2.10</ecNumber>
    </recommendedName>
    <alternativeName>
        <fullName evidence="10">D-alanyl-D-alanine-adding enzyme</fullName>
    </alternativeName>
</protein>
<evidence type="ECO:0000256" key="11">
    <source>
        <dbReference type="RuleBase" id="RU004136"/>
    </source>
</evidence>
<evidence type="ECO:0000259" key="12">
    <source>
        <dbReference type="Pfam" id="PF01225"/>
    </source>
</evidence>
<accession>A0A348HDH0</accession>
<dbReference type="GO" id="GO:0071555">
    <property type="term" value="P:cell wall organization"/>
    <property type="evidence" value="ECO:0007669"/>
    <property type="project" value="UniProtKB-KW"/>
</dbReference>
<evidence type="ECO:0000256" key="5">
    <source>
        <dbReference type="ARBA" id="ARBA00022840"/>
    </source>
</evidence>
<dbReference type="RefSeq" id="WP_232012865.1">
    <property type="nucleotide sequence ID" value="NZ_AP018933.1"/>
</dbReference>
<evidence type="ECO:0000256" key="9">
    <source>
        <dbReference type="ARBA" id="ARBA00023316"/>
    </source>
</evidence>
<dbReference type="Pfam" id="PF08245">
    <property type="entry name" value="Mur_ligase_M"/>
    <property type="match status" value="1"/>
</dbReference>
<keyword evidence="1 10" id="KW-0963">Cytoplasm</keyword>
<comment type="catalytic activity">
    <reaction evidence="10 11">
        <text>D-alanyl-D-alanine + UDP-N-acetyl-alpha-D-muramoyl-L-alanyl-gamma-D-glutamyl-meso-2,6-diaminopimelate + ATP = UDP-N-acetyl-alpha-D-muramoyl-L-alanyl-gamma-D-glutamyl-meso-2,6-diaminopimeloyl-D-alanyl-D-alanine + ADP + phosphate + H(+)</text>
        <dbReference type="Rhea" id="RHEA:28374"/>
        <dbReference type="ChEBI" id="CHEBI:15378"/>
        <dbReference type="ChEBI" id="CHEBI:30616"/>
        <dbReference type="ChEBI" id="CHEBI:43474"/>
        <dbReference type="ChEBI" id="CHEBI:57822"/>
        <dbReference type="ChEBI" id="CHEBI:61386"/>
        <dbReference type="ChEBI" id="CHEBI:83905"/>
        <dbReference type="ChEBI" id="CHEBI:456216"/>
        <dbReference type="EC" id="6.3.2.10"/>
    </reaction>
</comment>
<dbReference type="HAMAP" id="MF_02019">
    <property type="entry name" value="MurF"/>
    <property type="match status" value="1"/>
</dbReference>
<gene>
    <name evidence="10" type="primary">murF</name>
    <name evidence="15" type="ORF">ZBT109_0899</name>
</gene>
<dbReference type="InterPro" id="IPR013221">
    <property type="entry name" value="Mur_ligase_cen"/>
</dbReference>